<evidence type="ECO:0000313" key="1">
    <source>
        <dbReference type="EMBL" id="CAA9230835.1"/>
    </source>
</evidence>
<dbReference type="EMBL" id="CADCTJ010000311">
    <property type="protein sequence ID" value="CAA9230835.1"/>
    <property type="molecule type" value="Genomic_DNA"/>
</dbReference>
<reference evidence="1" key="1">
    <citation type="submission" date="2020-02" db="EMBL/GenBank/DDBJ databases">
        <authorList>
            <person name="Meier V. D."/>
        </authorList>
    </citation>
    <scope>NUCLEOTIDE SEQUENCE</scope>
    <source>
        <strain evidence="1">AVDCRST_MAG95</strain>
    </source>
</reference>
<feature type="non-terminal residue" evidence="1">
    <location>
        <position position="35"/>
    </location>
</feature>
<feature type="non-terminal residue" evidence="1">
    <location>
        <position position="1"/>
    </location>
</feature>
<dbReference type="AlphaFoldDB" id="A0A6J4HQE0"/>
<gene>
    <name evidence="1" type="ORF">AVDCRST_MAG95-977</name>
</gene>
<organism evidence="1">
    <name type="scientific">uncultured Adhaeribacter sp</name>
    <dbReference type="NCBI Taxonomy" id="448109"/>
    <lineage>
        <taxon>Bacteria</taxon>
        <taxon>Pseudomonadati</taxon>
        <taxon>Bacteroidota</taxon>
        <taxon>Cytophagia</taxon>
        <taxon>Cytophagales</taxon>
        <taxon>Hymenobacteraceae</taxon>
        <taxon>Adhaeribacter</taxon>
        <taxon>environmental samples</taxon>
    </lineage>
</organism>
<accession>A0A6J4HQE0</accession>
<proteinExistence type="predicted"/>
<sequence>GIHPCLGPGNSPLYAIDEKYFSAHLCIAHCRYSTL</sequence>
<protein>
    <submittedName>
        <fullName evidence="1">Uncharacterized protein</fullName>
    </submittedName>
</protein>
<name>A0A6J4HQE0_9BACT</name>